<feature type="region of interest" description="Disordered" evidence="1">
    <location>
        <begin position="133"/>
        <end position="152"/>
    </location>
</feature>
<dbReference type="GO" id="GO:0005783">
    <property type="term" value="C:endoplasmic reticulum"/>
    <property type="evidence" value="ECO:0007669"/>
    <property type="project" value="InterPro"/>
</dbReference>
<accession>A0AB34IEB5</accession>
<comment type="caution">
    <text evidence="2">The sequence shown here is derived from an EMBL/GenBank/DDBJ whole genome shotgun (WGS) entry which is preliminary data.</text>
</comment>
<dbReference type="PANTHER" id="PTHR28112">
    <property type="entry name" value="SRP-INDEPENDENT TARGETING PROTEIN 3"/>
    <property type="match status" value="1"/>
</dbReference>
<dbReference type="AlphaFoldDB" id="A0AB34IEB5"/>
<dbReference type="Proteomes" id="UP001515480">
    <property type="component" value="Unassembled WGS sequence"/>
</dbReference>
<proteinExistence type="predicted"/>
<dbReference type="GO" id="GO:0005739">
    <property type="term" value="C:mitochondrion"/>
    <property type="evidence" value="ECO:0007669"/>
    <property type="project" value="TreeGrafter"/>
</dbReference>
<dbReference type="Pfam" id="PF10032">
    <property type="entry name" value="Pho88"/>
    <property type="match status" value="1"/>
</dbReference>
<gene>
    <name evidence="2" type="ORF">AB1Y20_016704</name>
</gene>
<dbReference type="GO" id="GO:0045047">
    <property type="term" value="P:protein targeting to ER"/>
    <property type="evidence" value="ECO:0007669"/>
    <property type="project" value="InterPro"/>
</dbReference>
<dbReference type="EMBL" id="JBGBPQ010000031">
    <property type="protein sequence ID" value="KAL1495845.1"/>
    <property type="molecule type" value="Genomic_DNA"/>
</dbReference>
<evidence type="ECO:0000313" key="2">
    <source>
        <dbReference type="EMBL" id="KAL1495845.1"/>
    </source>
</evidence>
<dbReference type="PANTHER" id="PTHR28112:SF1">
    <property type="entry name" value="SRP-INDEPENDENT TARGETING PROTEIN 3"/>
    <property type="match status" value="1"/>
</dbReference>
<protein>
    <submittedName>
        <fullName evidence="2">Uncharacterized protein</fullName>
    </submittedName>
</protein>
<sequence length="344" mass="37239">MLHSPSPPRLTSPSPCRLPAVLTQYPACARRLGMCAHSSSVVMVGLLALLCTPPSVRAASPHTGRRPALRLRGGAVWVKAPDERKLQIVHSLSKFCEEHELDEEAMRAVAAGEARDHNGWDCGEVCEYDSPQKAEEVGTSAGEESEASGEREAAAMPPINQMLWKMGLPFVANQLLKRADKDSPLYVPCLRAAYCGSVLTNLAVQALLHWRVAAANDTSIVAAPADPVSLLLGGKANAPQTVAEYDRKQLRAMRSSLQMGVIITLVLHLKFRMTQPLIYQAISSLVELYFHPLVQVHLLGIAAQGALKRPFGSVRPDMTAMLKGLTESSKQAAQSSLPRTVEND</sequence>
<dbReference type="InterPro" id="IPR012098">
    <property type="entry name" value="SND3_fun"/>
</dbReference>
<keyword evidence="3" id="KW-1185">Reference proteome</keyword>
<reference evidence="2 3" key="1">
    <citation type="journal article" date="2024" name="Science">
        <title>Giant polyketide synthase enzymes in the biosynthesis of giant marine polyether toxins.</title>
        <authorList>
            <person name="Fallon T.R."/>
            <person name="Shende V.V."/>
            <person name="Wierzbicki I.H."/>
            <person name="Pendleton A.L."/>
            <person name="Watervoot N.F."/>
            <person name="Auber R.P."/>
            <person name="Gonzalez D.J."/>
            <person name="Wisecaver J.H."/>
            <person name="Moore B.S."/>
        </authorList>
    </citation>
    <scope>NUCLEOTIDE SEQUENCE [LARGE SCALE GENOMIC DNA]</scope>
    <source>
        <strain evidence="2 3">12B1</strain>
    </source>
</reference>
<organism evidence="2 3">
    <name type="scientific">Prymnesium parvum</name>
    <name type="common">Toxic golden alga</name>
    <dbReference type="NCBI Taxonomy" id="97485"/>
    <lineage>
        <taxon>Eukaryota</taxon>
        <taxon>Haptista</taxon>
        <taxon>Haptophyta</taxon>
        <taxon>Prymnesiophyceae</taxon>
        <taxon>Prymnesiales</taxon>
        <taxon>Prymnesiaceae</taxon>
        <taxon>Prymnesium</taxon>
    </lineage>
</organism>
<evidence type="ECO:0000256" key="1">
    <source>
        <dbReference type="SAM" id="MobiDB-lite"/>
    </source>
</evidence>
<evidence type="ECO:0000313" key="3">
    <source>
        <dbReference type="Proteomes" id="UP001515480"/>
    </source>
</evidence>
<name>A0AB34IEB5_PRYPA</name>